<keyword evidence="3 6" id="KW-0808">Transferase</keyword>
<comment type="similarity">
    <text evidence="5 6">Belongs to the RNA methyltransferase RlmH family.</text>
</comment>
<evidence type="ECO:0000256" key="3">
    <source>
        <dbReference type="ARBA" id="ARBA00022679"/>
    </source>
</evidence>
<evidence type="ECO:0000313" key="7">
    <source>
        <dbReference type="EMBL" id="HIX82311.1"/>
    </source>
</evidence>
<keyword evidence="1 6" id="KW-0698">rRNA processing</keyword>
<dbReference type="NCBIfam" id="NF000985">
    <property type="entry name" value="PRK00103.1-3"/>
    <property type="match status" value="1"/>
</dbReference>
<organism evidence="7 8">
    <name type="scientific">Candidatus Erysipelatoclostridium merdavium</name>
    <dbReference type="NCBI Taxonomy" id="2838566"/>
    <lineage>
        <taxon>Bacteria</taxon>
        <taxon>Bacillati</taxon>
        <taxon>Bacillota</taxon>
        <taxon>Erysipelotrichia</taxon>
        <taxon>Erysipelotrichales</taxon>
        <taxon>Erysipelotrichales incertae sedis</taxon>
    </lineage>
</organism>
<dbReference type="Gene3D" id="3.40.1280.10">
    <property type="match status" value="1"/>
</dbReference>
<comment type="function">
    <text evidence="6">Specifically methylates the pseudouridine at position 1915 (m3Psi1915) in 23S rRNA.</text>
</comment>
<comment type="subunit">
    <text evidence="6">Homodimer.</text>
</comment>
<dbReference type="EC" id="2.1.1.177" evidence="6"/>
<dbReference type="SUPFAM" id="SSF75217">
    <property type="entry name" value="alpha/beta knot"/>
    <property type="match status" value="1"/>
</dbReference>
<dbReference type="CDD" id="cd18081">
    <property type="entry name" value="RlmH-like"/>
    <property type="match status" value="1"/>
</dbReference>
<dbReference type="GO" id="GO:0070038">
    <property type="term" value="F:rRNA (pseudouridine-N3-)-methyltransferase activity"/>
    <property type="evidence" value="ECO:0007669"/>
    <property type="project" value="UniProtKB-UniRule"/>
</dbReference>
<comment type="subcellular location">
    <subcellularLocation>
        <location evidence="6">Cytoplasm</location>
    </subcellularLocation>
</comment>
<accession>A0A9D1XNH9</accession>
<dbReference type="AlphaFoldDB" id="A0A9D1XNH9"/>
<reference evidence="7" key="2">
    <citation type="submission" date="2021-04" db="EMBL/GenBank/DDBJ databases">
        <authorList>
            <person name="Gilroy R."/>
        </authorList>
    </citation>
    <scope>NUCLEOTIDE SEQUENCE</scope>
    <source>
        <strain evidence="7">ChiGjej1B1-14440</strain>
    </source>
</reference>
<dbReference type="InterPro" id="IPR003742">
    <property type="entry name" value="RlmH-like"/>
</dbReference>
<protein>
    <recommendedName>
        <fullName evidence="6">Ribosomal RNA large subunit methyltransferase H</fullName>
        <ecNumber evidence="6">2.1.1.177</ecNumber>
    </recommendedName>
    <alternativeName>
        <fullName evidence="6">23S rRNA (pseudouridine1915-N3)-methyltransferase</fullName>
    </alternativeName>
    <alternativeName>
        <fullName evidence="6">23S rRNA m3Psi1915 methyltransferase</fullName>
    </alternativeName>
    <alternativeName>
        <fullName evidence="6">rRNA (pseudouridine-N3-)-methyltransferase RlmH</fullName>
    </alternativeName>
</protein>
<dbReference type="HAMAP" id="MF_00658">
    <property type="entry name" value="23SrRNA_methyltr_H"/>
    <property type="match status" value="1"/>
</dbReference>
<sequence length="159" mass="18217">MKIKIICVGKLKEKYLVAGIKEYLKRLQAYCKVEVYEVSDESIPNNCSLSEEVIIKAKEGRRMLDKIKQDDYVVLLDVDGKQLDSVELANNMESAMISGKSTIDFVIGGSLGHGEEILDRADLRLSFSKMTFPHQLMRLVLVEQIYRAFKIMKNEPYHK</sequence>
<keyword evidence="6" id="KW-0963">Cytoplasm</keyword>
<feature type="binding site" evidence="6">
    <location>
        <position position="108"/>
    </location>
    <ligand>
        <name>S-adenosyl-L-methionine</name>
        <dbReference type="ChEBI" id="CHEBI:59789"/>
    </ligand>
</feature>
<keyword evidence="2 6" id="KW-0489">Methyltransferase</keyword>
<evidence type="ECO:0000256" key="1">
    <source>
        <dbReference type="ARBA" id="ARBA00022552"/>
    </source>
</evidence>
<evidence type="ECO:0000256" key="2">
    <source>
        <dbReference type="ARBA" id="ARBA00022603"/>
    </source>
</evidence>
<name>A0A9D1XNH9_9FIRM</name>
<reference evidence="7" key="1">
    <citation type="journal article" date="2021" name="PeerJ">
        <title>Extensive microbial diversity within the chicken gut microbiome revealed by metagenomics and culture.</title>
        <authorList>
            <person name="Gilroy R."/>
            <person name="Ravi A."/>
            <person name="Getino M."/>
            <person name="Pursley I."/>
            <person name="Horton D.L."/>
            <person name="Alikhan N.F."/>
            <person name="Baker D."/>
            <person name="Gharbi K."/>
            <person name="Hall N."/>
            <person name="Watson M."/>
            <person name="Adriaenssens E.M."/>
            <person name="Foster-Nyarko E."/>
            <person name="Jarju S."/>
            <person name="Secka A."/>
            <person name="Antonio M."/>
            <person name="Oren A."/>
            <person name="Chaudhuri R.R."/>
            <person name="La Ragione R."/>
            <person name="Hildebrand F."/>
            <person name="Pallen M.J."/>
        </authorList>
    </citation>
    <scope>NUCLEOTIDE SEQUENCE</scope>
    <source>
        <strain evidence="7">ChiGjej1B1-14440</strain>
    </source>
</reference>
<comment type="catalytic activity">
    <reaction evidence="6">
        <text>pseudouridine(1915) in 23S rRNA + S-adenosyl-L-methionine = N(3)-methylpseudouridine(1915) in 23S rRNA + S-adenosyl-L-homocysteine + H(+)</text>
        <dbReference type="Rhea" id="RHEA:42752"/>
        <dbReference type="Rhea" id="RHEA-COMP:10221"/>
        <dbReference type="Rhea" id="RHEA-COMP:10222"/>
        <dbReference type="ChEBI" id="CHEBI:15378"/>
        <dbReference type="ChEBI" id="CHEBI:57856"/>
        <dbReference type="ChEBI" id="CHEBI:59789"/>
        <dbReference type="ChEBI" id="CHEBI:65314"/>
        <dbReference type="ChEBI" id="CHEBI:74486"/>
        <dbReference type="EC" id="2.1.1.177"/>
    </reaction>
</comment>
<gene>
    <name evidence="6 7" type="primary">rlmH</name>
    <name evidence="7" type="ORF">H9980_10135</name>
</gene>
<dbReference type="InterPro" id="IPR029026">
    <property type="entry name" value="tRNA_m1G_MTases_N"/>
</dbReference>
<proteinExistence type="inferred from homology"/>
<comment type="caution">
    <text evidence="7">The sequence shown here is derived from an EMBL/GenBank/DDBJ whole genome shotgun (WGS) entry which is preliminary data.</text>
</comment>
<dbReference type="PANTHER" id="PTHR33603:SF1">
    <property type="entry name" value="RIBOSOMAL RNA LARGE SUBUNIT METHYLTRANSFERASE H"/>
    <property type="match status" value="1"/>
</dbReference>
<evidence type="ECO:0000256" key="4">
    <source>
        <dbReference type="ARBA" id="ARBA00022691"/>
    </source>
</evidence>
<dbReference type="PANTHER" id="PTHR33603">
    <property type="entry name" value="METHYLTRANSFERASE"/>
    <property type="match status" value="1"/>
</dbReference>
<dbReference type="Pfam" id="PF02590">
    <property type="entry name" value="SPOUT_MTase"/>
    <property type="match status" value="1"/>
</dbReference>
<dbReference type="PIRSF" id="PIRSF004505">
    <property type="entry name" value="MT_bac"/>
    <property type="match status" value="1"/>
</dbReference>
<evidence type="ECO:0000256" key="6">
    <source>
        <dbReference type="HAMAP-Rule" id="MF_00658"/>
    </source>
</evidence>
<feature type="binding site" evidence="6">
    <location>
        <begin position="127"/>
        <end position="132"/>
    </location>
    <ligand>
        <name>S-adenosyl-L-methionine</name>
        <dbReference type="ChEBI" id="CHEBI:59789"/>
    </ligand>
</feature>
<feature type="binding site" evidence="6">
    <location>
        <position position="76"/>
    </location>
    <ligand>
        <name>S-adenosyl-L-methionine</name>
        <dbReference type="ChEBI" id="CHEBI:59789"/>
    </ligand>
</feature>
<dbReference type="EMBL" id="DXET01000227">
    <property type="protein sequence ID" value="HIX82311.1"/>
    <property type="molecule type" value="Genomic_DNA"/>
</dbReference>
<dbReference type="InterPro" id="IPR029028">
    <property type="entry name" value="Alpha/beta_knot_MTases"/>
</dbReference>
<keyword evidence="4 6" id="KW-0949">S-adenosyl-L-methionine</keyword>
<dbReference type="GO" id="GO:0005737">
    <property type="term" value="C:cytoplasm"/>
    <property type="evidence" value="ECO:0007669"/>
    <property type="project" value="UniProtKB-SubCell"/>
</dbReference>
<evidence type="ECO:0000256" key="5">
    <source>
        <dbReference type="ARBA" id="ARBA00038303"/>
    </source>
</evidence>
<evidence type="ECO:0000313" key="8">
    <source>
        <dbReference type="Proteomes" id="UP000886724"/>
    </source>
</evidence>
<dbReference type="Proteomes" id="UP000886724">
    <property type="component" value="Unassembled WGS sequence"/>
</dbReference>
<dbReference type="NCBIfam" id="TIGR00246">
    <property type="entry name" value="tRNA_RlmH_YbeA"/>
    <property type="match status" value="1"/>
</dbReference>